<dbReference type="PANTHER" id="PTHR46086">
    <property type="entry name" value="ALPHA/BETA-HYDROLASES SUPERFAMILY PROTEIN"/>
    <property type="match status" value="1"/>
</dbReference>
<protein>
    <recommendedName>
        <fullName evidence="1">Fungal lipase-type domain-containing protein</fullName>
    </recommendedName>
</protein>
<evidence type="ECO:0000313" key="2">
    <source>
        <dbReference type="EMBL" id="KAK9817684.1"/>
    </source>
</evidence>
<accession>A0AAW1QB33</accession>
<dbReference type="Proteomes" id="UP001489004">
    <property type="component" value="Unassembled WGS sequence"/>
</dbReference>
<keyword evidence="3" id="KW-1185">Reference proteome</keyword>
<dbReference type="EMBL" id="JALJOR010000004">
    <property type="protein sequence ID" value="KAK9817684.1"/>
    <property type="molecule type" value="Genomic_DNA"/>
</dbReference>
<evidence type="ECO:0000259" key="1">
    <source>
        <dbReference type="Pfam" id="PF01764"/>
    </source>
</evidence>
<dbReference type="SUPFAM" id="SSF53474">
    <property type="entry name" value="alpha/beta-Hydrolases"/>
    <property type="match status" value="1"/>
</dbReference>
<sequence length="619" mass="69818">MGAKEHEFLLSLQGPMEGRTQDVDIRDPTLSLYDRAVQGFMFVMRTFCTFAIPILQPVLDFFVHYIMEPITGRLTGGFYPPKAFFHVGQKPVSFISVCDPEFGIPKLDGEHIYDTQDFPFDQSKADAHGFHEWTAHFLILAAKVAYEREDLIKDVIKNEFKGFEFVDSFYTEPKRAKKLSTHERAMRIHEASQQRVKIGIPDVRKFDIPGIDLPKFSQLPGLPDVARGFPDFQLPGLDSKAKLANKVTATLIPSTCAFMMANEQAVVLFFRGTEVHKLAQWWSDCDLELVVRTNARGKVHQGFWEALFYKAPTKEGDKEITSVFNRICKALEGATKGNNKRIYITGHSLGGGLSSMFAHTLAHPNTPDLPPGIGFANSLKLAGRVGAVYTWAAPTAGDAKFAQFLIDAYGKKLFRIAHSSDMIVKIPFGQGYRHHAREYYITYNGDIHHEPAAIEAWRVCESDQFDFFYLCKILAGWGRWAPWGAPNGSWLYPDFWVFFVRCALHTAIRVAAFAAGPFIPGHVISGMPDHFPCDYERKIRRVAVDLAVLLKTPVAERSKLRTHLLSRTEEHEEAVKATHTVDTNAYAPEETNGAYKPWNERHTKEFITPPQGPTGFPWA</sequence>
<dbReference type="InterPro" id="IPR044819">
    <property type="entry name" value="OBL-like"/>
</dbReference>
<dbReference type="GO" id="GO:0004806">
    <property type="term" value="F:triacylglycerol lipase activity"/>
    <property type="evidence" value="ECO:0007669"/>
    <property type="project" value="InterPro"/>
</dbReference>
<dbReference type="InterPro" id="IPR002921">
    <property type="entry name" value="Fungal_lipase-type"/>
</dbReference>
<feature type="domain" description="Fungal lipase-type" evidence="1">
    <location>
        <begin position="267"/>
        <end position="428"/>
    </location>
</feature>
<dbReference type="CDD" id="cd00519">
    <property type="entry name" value="Lipase_3"/>
    <property type="match status" value="1"/>
</dbReference>
<evidence type="ECO:0000313" key="3">
    <source>
        <dbReference type="Proteomes" id="UP001489004"/>
    </source>
</evidence>
<dbReference type="Pfam" id="PF01764">
    <property type="entry name" value="Lipase_3"/>
    <property type="match status" value="1"/>
</dbReference>
<dbReference type="Gene3D" id="3.40.50.1820">
    <property type="entry name" value="alpha/beta hydrolase"/>
    <property type="match status" value="1"/>
</dbReference>
<organism evidence="2 3">
    <name type="scientific">[Myrmecia] bisecta</name>
    <dbReference type="NCBI Taxonomy" id="41462"/>
    <lineage>
        <taxon>Eukaryota</taxon>
        <taxon>Viridiplantae</taxon>
        <taxon>Chlorophyta</taxon>
        <taxon>core chlorophytes</taxon>
        <taxon>Trebouxiophyceae</taxon>
        <taxon>Trebouxiales</taxon>
        <taxon>Trebouxiaceae</taxon>
        <taxon>Myrmecia</taxon>
    </lineage>
</organism>
<reference evidence="2 3" key="1">
    <citation type="journal article" date="2024" name="Nat. Commun.">
        <title>Phylogenomics reveals the evolutionary origins of lichenization in chlorophyte algae.</title>
        <authorList>
            <person name="Puginier C."/>
            <person name="Libourel C."/>
            <person name="Otte J."/>
            <person name="Skaloud P."/>
            <person name="Haon M."/>
            <person name="Grisel S."/>
            <person name="Petersen M."/>
            <person name="Berrin J.G."/>
            <person name="Delaux P.M."/>
            <person name="Dal Grande F."/>
            <person name="Keller J."/>
        </authorList>
    </citation>
    <scope>NUCLEOTIDE SEQUENCE [LARGE SCALE GENOMIC DNA]</scope>
    <source>
        <strain evidence="2 3">SAG 2043</strain>
    </source>
</reference>
<dbReference type="GO" id="GO:0006629">
    <property type="term" value="P:lipid metabolic process"/>
    <property type="evidence" value="ECO:0007669"/>
    <property type="project" value="InterPro"/>
</dbReference>
<dbReference type="AlphaFoldDB" id="A0AAW1QB33"/>
<proteinExistence type="predicted"/>
<gene>
    <name evidence="2" type="ORF">WJX72_000609</name>
</gene>
<comment type="caution">
    <text evidence="2">The sequence shown here is derived from an EMBL/GenBank/DDBJ whole genome shotgun (WGS) entry which is preliminary data.</text>
</comment>
<dbReference type="PANTHER" id="PTHR46086:SF3">
    <property type="entry name" value="TRIACYLGLYCEROL LIPASE OBL1"/>
    <property type="match status" value="1"/>
</dbReference>
<name>A0AAW1QB33_9CHLO</name>
<dbReference type="InterPro" id="IPR029058">
    <property type="entry name" value="AB_hydrolase_fold"/>
</dbReference>